<dbReference type="InterPro" id="IPR001296">
    <property type="entry name" value="Glyco_trans_1"/>
</dbReference>
<dbReference type="Gene3D" id="3.40.50.2000">
    <property type="entry name" value="Glycogen Phosphorylase B"/>
    <property type="match status" value="1"/>
</dbReference>
<dbReference type="PANTHER" id="PTHR45947">
    <property type="entry name" value="SULFOQUINOVOSYL TRANSFERASE SQD2"/>
    <property type="match status" value="1"/>
</dbReference>
<keyword evidence="1" id="KW-0175">Coiled coil</keyword>
<dbReference type="SUPFAM" id="SSF53756">
    <property type="entry name" value="UDP-Glycosyltransferase/glycogen phosphorylase"/>
    <property type="match status" value="1"/>
</dbReference>
<evidence type="ECO:0000259" key="2">
    <source>
        <dbReference type="Pfam" id="PF00534"/>
    </source>
</evidence>
<dbReference type="PANTHER" id="PTHR45947:SF3">
    <property type="entry name" value="SULFOQUINOVOSYL TRANSFERASE SQD2"/>
    <property type="match status" value="1"/>
</dbReference>
<name>A0A1G2QGX4_9BACT</name>
<organism evidence="3 4">
    <name type="scientific">Candidatus Vogelbacteria bacterium RIFOXYD1_FULL_46_19</name>
    <dbReference type="NCBI Taxonomy" id="1802439"/>
    <lineage>
        <taxon>Bacteria</taxon>
        <taxon>Candidatus Vogeliibacteriota</taxon>
    </lineage>
</organism>
<dbReference type="CDD" id="cd03801">
    <property type="entry name" value="GT4_PimA-like"/>
    <property type="match status" value="1"/>
</dbReference>
<evidence type="ECO:0000256" key="1">
    <source>
        <dbReference type="SAM" id="Coils"/>
    </source>
</evidence>
<feature type="coiled-coil region" evidence="1">
    <location>
        <begin position="284"/>
        <end position="311"/>
    </location>
</feature>
<feature type="domain" description="Glycosyl transferase family 1" evidence="2">
    <location>
        <begin position="156"/>
        <end position="293"/>
    </location>
</feature>
<dbReference type="Proteomes" id="UP000177838">
    <property type="component" value="Unassembled WGS sequence"/>
</dbReference>
<accession>A0A1G2QGX4</accession>
<proteinExistence type="predicted"/>
<evidence type="ECO:0000313" key="3">
    <source>
        <dbReference type="EMBL" id="OHA59668.1"/>
    </source>
</evidence>
<dbReference type="GO" id="GO:0016757">
    <property type="term" value="F:glycosyltransferase activity"/>
    <property type="evidence" value="ECO:0007669"/>
    <property type="project" value="InterPro"/>
</dbReference>
<reference evidence="3 4" key="1">
    <citation type="journal article" date="2016" name="Nat. Commun.">
        <title>Thousands of microbial genomes shed light on interconnected biogeochemical processes in an aquifer system.</title>
        <authorList>
            <person name="Anantharaman K."/>
            <person name="Brown C.T."/>
            <person name="Hug L.A."/>
            <person name="Sharon I."/>
            <person name="Castelle C.J."/>
            <person name="Probst A.J."/>
            <person name="Thomas B.C."/>
            <person name="Singh A."/>
            <person name="Wilkins M.J."/>
            <person name="Karaoz U."/>
            <person name="Brodie E.L."/>
            <person name="Williams K.H."/>
            <person name="Hubbard S.S."/>
            <person name="Banfield J.F."/>
        </authorList>
    </citation>
    <scope>NUCLEOTIDE SEQUENCE [LARGE SCALE GENOMIC DNA]</scope>
</reference>
<dbReference type="Pfam" id="PF00534">
    <property type="entry name" value="Glycos_transf_1"/>
    <property type="match status" value="1"/>
</dbReference>
<dbReference type="InterPro" id="IPR050194">
    <property type="entry name" value="Glycosyltransferase_grp1"/>
</dbReference>
<comment type="caution">
    <text evidence="3">The sequence shown here is derived from an EMBL/GenBank/DDBJ whole genome shotgun (WGS) entry which is preliminary data.</text>
</comment>
<dbReference type="STRING" id="1802439.A2589_02315"/>
<sequence length="332" mass="38179">MKLLIITQSVDVNDPVLGFFHNWLKKFSAKFDHITVICLFTGEHNLPSNIKVLSLGKEDGLSKIKYTLRLFKYIWNERANYEKVFVHMNQEYVLLGKPLWYLLGKEIFFWRNHRQGNWLTRLAVYFSTKVFCTSPDSYTARFKKAILMPVGVDTDFFHPPHNNKREGGSVFMLGRISPVKRVDLFIEALIGLKNLGLDFKAYIIGSPANEKDQVYAQKLRQMAIPILNSGHLIFIPAVNQEEARDFFQSKDVYVNLTPTGSMDKTIFEAMACEAVTVVDNSDNIRHFENKLEQALNTVEETKANLRKSNREKVVAEHSLKLLVDKLSNTITN</sequence>
<gene>
    <name evidence="3" type="ORF">A2589_02315</name>
</gene>
<protein>
    <recommendedName>
        <fullName evidence="2">Glycosyl transferase family 1 domain-containing protein</fullName>
    </recommendedName>
</protein>
<dbReference type="AlphaFoldDB" id="A0A1G2QGX4"/>
<evidence type="ECO:0000313" key="4">
    <source>
        <dbReference type="Proteomes" id="UP000177838"/>
    </source>
</evidence>
<dbReference type="EMBL" id="MHTK01000006">
    <property type="protein sequence ID" value="OHA59668.1"/>
    <property type="molecule type" value="Genomic_DNA"/>
</dbReference>